<proteinExistence type="predicted"/>
<dbReference type="EMBL" id="JAVRAA010000004">
    <property type="protein sequence ID" value="MDT0337309.1"/>
    <property type="molecule type" value="Genomic_DNA"/>
</dbReference>
<dbReference type="AlphaFoldDB" id="A0AAE4G8V9"/>
<sequence>MKFLLLVFWVSIAGICGTALAEGKLQEGYSAWHNEDPCDAGCQEGDRPVTHLIRDLWLYRRGNQFCGLVLVVYAPRGKIASGRIRGHATKDRRFLFNYTDDWSRDDQLGLAESKFDGHRLQVNVLEGTSGYMDFDSLMNSFKKTHDEAIFRSDSIMGIRASFMSEIYRSAD</sequence>
<protein>
    <submittedName>
        <fullName evidence="1">Uncharacterized protein</fullName>
    </submittedName>
</protein>
<gene>
    <name evidence="1" type="ORF">RJN63_10755</name>
</gene>
<name>A0AAE4G8V9_9BURK</name>
<accession>A0AAE4G8V9</accession>
<organism evidence="1">
    <name type="scientific">Herbaspirillum huttiense subsp. nephrolepidis</name>
    <dbReference type="NCBI Taxonomy" id="3075126"/>
    <lineage>
        <taxon>Bacteria</taxon>
        <taxon>Pseudomonadati</taxon>
        <taxon>Pseudomonadota</taxon>
        <taxon>Betaproteobacteria</taxon>
        <taxon>Burkholderiales</taxon>
        <taxon>Oxalobacteraceae</taxon>
        <taxon>Herbaspirillum</taxon>
    </lineage>
</organism>
<comment type="caution">
    <text evidence="1">The sequence shown here is derived from an EMBL/GenBank/DDBJ whole genome shotgun (WGS) entry which is preliminary data.</text>
</comment>
<reference evidence="1" key="1">
    <citation type="submission" date="2023-02" db="EMBL/GenBank/DDBJ databases">
        <title>Description of Herbaspirillum huttiense subsp. nephrolepsisexaltata and Herbaspirillum huttiense subsp. lycopersicon.</title>
        <authorList>
            <person name="Poudel M."/>
            <person name="Sharma A."/>
            <person name="Goss E."/>
            <person name="Tapia J.H."/>
            <person name="Harmon C.M."/>
            <person name="Jones J.B."/>
        </authorList>
    </citation>
    <scope>NUCLEOTIDE SEQUENCE</scope>
    <source>
        <strain evidence="1">NC40101</strain>
    </source>
</reference>
<evidence type="ECO:0000313" key="1">
    <source>
        <dbReference type="EMBL" id="MDT0337309.1"/>
    </source>
</evidence>
<dbReference type="RefSeq" id="WP_310838375.1">
    <property type="nucleotide sequence ID" value="NZ_JAVLSM010000013.1"/>
</dbReference>